<name>A0A1R4F3W6_9MICO</name>
<dbReference type="AlphaFoldDB" id="A0A1R4F3W6"/>
<gene>
    <name evidence="2" type="ORF">CZ674_02380</name>
</gene>
<sequence length="50" mass="5323">MGEKNATGSGIHLDIDDTRERGKLGRNSALAVLAGHPVHPELELGHDYSS</sequence>
<dbReference type="Proteomes" id="UP000195787">
    <property type="component" value="Unassembled WGS sequence"/>
</dbReference>
<proteinExistence type="predicted"/>
<accession>A0A1R4F3W6</accession>
<keyword evidence="3" id="KW-1185">Reference proteome</keyword>
<protein>
    <submittedName>
        <fullName evidence="2">Uncharacterized protein</fullName>
    </submittedName>
</protein>
<dbReference type="EMBL" id="FUHU01000014">
    <property type="protein sequence ID" value="SJM50502.1"/>
    <property type="molecule type" value="Genomic_DNA"/>
</dbReference>
<feature type="region of interest" description="Disordered" evidence="1">
    <location>
        <begin position="1"/>
        <end position="20"/>
    </location>
</feature>
<evidence type="ECO:0000256" key="1">
    <source>
        <dbReference type="SAM" id="MobiDB-lite"/>
    </source>
</evidence>
<reference evidence="2 3" key="1">
    <citation type="submission" date="2017-02" db="EMBL/GenBank/DDBJ databases">
        <authorList>
            <person name="Peterson S.W."/>
        </authorList>
    </citation>
    <scope>NUCLEOTIDE SEQUENCE [LARGE SCALE GENOMIC DNA]</scope>
    <source>
        <strain evidence="2 3">LMG 22410</strain>
    </source>
</reference>
<organism evidence="2 3">
    <name type="scientific">Agrococcus casei LMG 22410</name>
    <dbReference type="NCBI Taxonomy" id="1255656"/>
    <lineage>
        <taxon>Bacteria</taxon>
        <taxon>Bacillati</taxon>
        <taxon>Actinomycetota</taxon>
        <taxon>Actinomycetes</taxon>
        <taxon>Micrococcales</taxon>
        <taxon>Microbacteriaceae</taxon>
        <taxon>Agrococcus</taxon>
    </lineage>
</organism>
<evidence type="ECO:0000313" key="2">
    <source>
        <dbReference type="EMBL" id="SJM50502.1"/>
    </source>
</evidence>
<evidence type="ECO:0000313" key="3">
    <source>
        <dbReference type="Proteomes" id="UP000195787"/>
    </source>
</evidence>